<dbReference type="EMBL" id="RBIG01000001">
    <property type="protein sequence ID" value="RKQ73102.1"/>
    <property type="molecule type" value="Genomic_DNA"/>
</dbReference>
<accession>A0A420WQG5</accession>
<dbReference type="PANTHER" id="PTHR30121">
    <property type="entry name" value="UNCHARACTERIZED PROTEIN YJGR-RELATED"/>
    <property type="match status" value="1"/>
</dbReference>
<comment type="caution">
    <text evidence="1">The sequence shown here is derived from an EMBL/GenBank/DDBJ whole genome shotgun (WGS) entry which is preliminary data.</text>
</comment>
<evidence type="ECO:0008006" key="3">
    <source>
        <dbReference type="Google" id="ProtNLM"/>
    </source>
</evidence>
<dbReference type="OrthoDB" id="7365617at2"/>
<dbReference type="InterPro" id="IPR051162">
    <property type="entry name" value="T4SS_component"/>
</dbReference>
<name>A0A420WQG5_9PROT</name>
<proteinExistence type="predicted"/>
<evidence type="ECO:0000313" key="1">
    <source>
        <dbReference type="EMBL" id="RKQ73102.1"/>
    </source>
</evidence>
<sequence length="224" mass="25588">MIKDAELLAIYGRRGSGKSTLTKQLLRGRPKVVVFDPRREYGGSGKMVTCRTPREVYAAALARWRQGFQIAYEPEPGNEARDLHNLVCPDNWHQMPCLWKLQEPYDRGRDTRKLTLVVEEMDLSLPVHALPADMRGMYRVCNQGRHFGIECIGVTQRPNQIAKVYRGNCAVEYIFPLADRTDQVAILQKIGNEHAEALRTLKPHHYLRYENGTVTTAKTVKPTK</sequence>
<dbReference type="RefSeq" id="WP_121217845.1">
    <property type="nucleotide sequence ID" value="NZ_RBIG01000001.1"/>
</dbReference>
<dbReference type="InterPro" id="IPR027417">
    <property type="entry name" value="P-loop_NTPase"/>
</dbReference>
<dbReference type="PANTHER" id="PTHR30121:SF6">
    <property type="entry name" value="SLR6007 PROTEIN"/>
    <property type="match status" value="1"/>
</dbReference>
<dbReference type="Proteomes" id="UP000277424">
    <property type="component" value="Unassembled WGS sequence"/>
</dbReference>
<protein>
    <recommendedName>
        <fullName evidence="3">Helicase HerA central domain-containing protein</fullName>
    </recommendedName>
</protein>
<evidence type="ECO:0000313" key="2">
    <source>
        <dbReference type="Proteomes" id="UP000277424"/>
    </source>
</evidence>
<reference evidence="1 2" key="1">
    <citation type="submission" date="2018-10" db="EMBL/GenBank/DDBJ databases">
        <title>Comparative analysis of microorganisms from saline springs in Andes Mountain Range, Colombia.</title>
        <authorList>
            <person name="Rubin E."/>
        </authorList>
    </citation>
    <scope>NUCLEOTIDE SEQUENCE [LARGE SCALE GENOMIC DNA]</scope>
    <source>
        <strain evidence="1 2">USBA 36</strain>
    </source>
</reference>
<dbReference type="Gene3D" id="3.40.50.300">
    <property type="entry name" value="P-loop containing nucleotide triphosphate hydrolases"/>
    <property type="match status" value="1"/>
</dbReference>
<organism evidence="1 2">
    <name type="scientific">Oceanibaculum indicum</name>
    <dbReference type="NCBI Taxonomy" id="526216"/>
    <lineage>
        <taxon>Bacteria</taxon>
        <taxon>Pseudomonadati</taxon>
        <taxon>Pseudomonadota</taxon>
        <taxon>Alphaproteobacteria</taxon>
        <taxon>Rhodospirillales</taxon>
        <taxon>Oceanibaculaceae</taxon>
        <taxon>Oceanibaculum</taxon>
    </lineage>
</organism>
<gene>
    <name evidence="1" type="ORF">BCL74_0875</name>
</gene>
<dbReference type="AlphaFoldDB" id="A0A420WQG5"/>
<dbReference type="SUPFAM" id="SSF52540">
    <property type="entry name" value="P-loop containing nucleoside triphosphate hydrolases"/>
    <property type="match status" value="1"/>
</dbReference>